<gene>
    <name evidence="1" type="ORF">SAMCFNEI73_pB0359</name>
</gene>
<protein>
    <submittedName>
        <fullName evidence="1">Uncharacterized protein</fullName>
    </submittedName>
</protein>
<geneLocation type="plasmid" evidence="1 2">
    <name>B</name>
</geneLocation>
<keyword evidence="1" id="KW-0614">Plasmid</keyword>
<keyword evidence="2" id="KW-1185">Reference proteome</keyword>
<organism evidence="1 2">
    <name type="scientific">Sinorhizobium americanum</name>
    <dbReference type="NCBI Taxonomy" id="194963"/>
    <lineage>
        <taxon>Bacteria</taxon>
        <taxon>Pseudomonadati</taxon>
        <taxon>Pseudomonadota</taxon>
        <taxon>Alphaproteobacteria</taxon>
        <taxon>Hyphomicrobiales</taxon>
        <taxon>Rhizobiaceae</taxon>
        <taxon>Sinorhizobium/Ensifer group</taxon>
        <taxon>Sinorhizobium</taxon>
    </lineage>
</organism>
<evidence type="ECO:0000313" key="2">
    <source>
        <dbReference type="Proteomes" id="UP000182306"/>
    </source>
</evidence>
<name>A0A1L3LU25_9HYPH</name>
<accession>A0A1L3LU25</accession>
<dbReference type="AlphaFoldDB" id="A0A1L3LU25"/>
<reference evidence="1 2" key="1">
    <citation type="submission" date="2015-10" db="EMBL/GenBank/DDBJ databases">
        <title>Genomic differences between typical nodule nitrogen-fixing rhizobial strains and those coming from bean seeds.</title>
        <authorList>
            <person name="Peralta H."/>
            <person name="Aguilar-Vera A."/>
            <person name="Diaz R."/>
            <person name="Mora Y."/>
            <person name="Martinez-Batallar G."/>
            <person name="Salazar E."/>
            <person name="Vargas-Lagunas C."/>
            <person name="Encarnacion S."/>
            <person name="Girard L."/>
            <person name="Mora J."/>
        </authorList>
    </citation>
    <scope>NUCLEOTIDE SEQUENCE [LARGE SCALE GENOMIC DNA]</scope>
    <source>
        <strain evidence="1 2">CFNEI 73</strain>
        <plasmid evidence="1 2">B</plasmid>
    </source>
</reference>
<dbReference type="EMBL" id="CP013109">
    <property type="protein sequence ID" value="APG93556.1"/>
    <property type="molecule type" value="Genomic_DNA"/>
</dbReference>
<evidence type="ECO:0000313" key="1">
    <source>
        <dbReference type="EMBL" id="APG93556.1"/>
    </source>
</evidence>
<dbReference type="Proteomes" id="UP000182306">
    <property type="component" value="Plasmid B"/>
</dbReference>
<dbReference type="KEGG" id="same:SAMCFNEI73_pB0359"/>
<sequence length="42" mass="4750">MVREGDLLPLATGSGGRVVLRFLVKAENLRNYSASRFLQLDW</sequence>
<proteinExistence type="predicted"/>